<dbReference type="EMBL" id="NIOF01000001">
    <property type="protein sequence ID" value="OWQ93953.1"/>
    <property type="molecule type" value="Genomic_DNA"/>
</dbReference>
<evidence type="ECO:0000256" key="1">
    <source>
        <dbReference type="SAM" id="MobiDB-lite"/>
    </source>
</evidence>
<dbReference type="GO" id="GO:0016757">
    <property type="term" value="F:glycosyltransferase activity"/>
    <property type="evidence" value="ECO:0007669"/>
    <property type="project" value="TreeGrafter"/>
</dbReference>
<protein>
    <submittedName>
        <fullName evidence="2">Colanic acid biosynthesis glycosyltransferase WcaL</fullName>
    </submittedName>
</protein>
<keyword evidence="2" id="KW-0808">Transferase</keyword>
<comment type="caution">
    <text evidence="2">The sequence shown here is derived from an EMBL/GenBank/DDBJ whole genome shotgun (WGS) entry which is preliminary data.</text>
</comment>
<accession>A0A246JN71</accession>
<dbReference type="Pfam" id="PF13692">
    <property type="entry name" value="Glyco_trans_1_4"/>
    <property type="match status" value="1"/>
</dbReference>
<feature type="compositionally biased region" description="Low complexity" evidence="1">
    <location>
        <begin position="405"/>
        <end position="414"/>
    </location>
</feature>
<gene>
    <name evidence="2" type="ORF">CDN99_03790</name>
</gene>
<sequence>MRIGYLVNHYPKVSHTFIRREILAVEQHGIEVFRMAIRGWDDDAPDPVDQAEKARTHYLLRDGVGALLKATLTQALRAPGRFWSALKLALRMSRRADKPWPFHLVYLMEACAAVPVLRAAGVRHLHVHFGTNPAEVGLLIEALGGPGYSMTVHGPEEFDRPDFLHLGEKIRRARFVAAITSFCRSQLSRWVAYTEWPKIRIVHCGVDPDFHRVDAPPPRGRRLICIGRMSEQKGHLLLIEAAAQVARQMPDFELVLAGDGELRATIEQRIAHHGLQRNVRITGWISSDTVRQELLASRALVLASFAEGLPVVIMEAMALGRPCVSTCIAGIPELIRDGENGWLLPAGDPDALAEAMLACLRLDDETLAGVGRQARAAALLRHDVDREAAKLAALFREYAATSEPEAAPHAAGKAAGKKAGEGAHA</sequence>
<feature type="region of interest" description="Disordered" evidence="1">
    <location>
        <begin position="405"/>
        <end position="425"/>
    </location>
</feature>
<dbReference type="PANTHER" id="PTHR12526:SF636">
    <property type="entry name" value="BLL3647 PROTEIN"/>
    <property type="match status" value="1"/>
</dbReference>
<evidence type="ECO:0000313" key="3">
    <source>
        <dbReference type="Proteomes" id="UP000197468"/>
    </source>
</evidence>
<organism evidence="2 3">
    <name type="scientific">Roseateles aquatilis</name>
    <dbReference type="NCBI Taxonomy" id="431061"/>
    <lineage>
        <taxon>Bacteria</taxon>
        <taxon>Pseudomonadati</taxon>
        <taxon>Pseudomonadota</taxon>
        <taxon>Betaproteobacteria</taxon>
        <taxon>Burkholderiales</taxon>
        <taxon>Sphaerotilaceae</taxon>
        <taxon>Roseateles</taxon>
    </lineage>
</organism>
<proteinExistence type="predicted"/>
<dbReference type="CDD" id="cd03801">
    <property type="entry name" value="GT4_PimA-like"/>
    <property type="match status" value="1"/>
</dbReference>
<evidence type="ECO:0000313" key="2">
    <source>
        <dbReference type="EMBL" id="OWQ93953.1"/>
    </source>
</evidence>
<reference evidence="2 3" key="1">
    <citation type="journal article" date="2008" name="Int. J. Syst. Evol. Microbiol.">
        <title>Description of Roseateles aquatilis sp. nov. and Roseateles terrae sp. nov., in the class Betaproteobacteria, and emended description of the genus Roseateles.</title>
        <authorList>
            <person name="Gomila M."/>
            <person name="Bowien B."/>
            <person name="Falsen E."/>
            <person name="Moore E.R."/>
            <person name="Lalucat J."/>
        </authorList>
    </citation>
    <scope>NUCLEOTIDE SEQUENCE [LARGE SCALE GENOMIC DNA]</scope>
    <source>
        <strain evidence="2 3">CCUG 48205</strain>
    </source>
</reference>
<name>A0A246JN71_9BURK</name>
<dbReference type="AlphaFoldDB" id="A0A246JN71"/>
<dbReference type="SUPFAM" id="SSF53756">
    <property type="entry name" value="UDP-Glycosyltransferase/glycogen phosphorylase"/>
    <property type="match status" value="1"/>
</dbReference>
<dbReference type="OrthoDB" id="570545at2"/>
<keyword evidence="3" id="KW-1185">Reference proteome</keyword>
<dbReference type="PANTHER" id="PTHR12526">
    <property type="entry name" value="GLYCOSYLTRANSFERASE"/>
    <property type="match status" value="1"/>
</dbReference>
<dbReference type="Gene3D" id="3.40.50.2000">
    <property type="entry name" value="Glycogen Phosphorylase B"/>
    <property type="match status" value="2"/>
</dbReference>
<dbReference type="Proteomes" id="UP000197468">
    <property type="component" value="Unassembled WGS sequence"/>
</dbReference>